<feature type="compositionally biased region" description="Low complexity" evidence="9">
    <location>
        <begin position="10"/>
        <end position="20"/>
    </location>
</feature>
<dbReference type="GO" id="GO:0005684">
    <property type="term" value="C:U2-type spliceosomal complex"/>
    <property type="evidence" value="ECO:0007669"/>
    <property type="project" value="TreeGrafter"/>
</dbReference>
<dbReference type="PANTHER" id="PTHR12930">
    <property type="entry name" value="ZINC FINGER PROTEIN 183"/>
    <property type="match status" value="1"/>
</dbReference>
<keyword evidence="6 7" id="KW-0862">Zinc</keyword>
<dbReference type="GO" id="GO:0034247">
    <property type="term" value="P:snoRNA splicing"/>
    <property type="evidence" value="ECO:0007669"/>
    <property type="project" value="TreeGrafter"/>
</dbReference>
<dbReference type="GO" id="GO:0008270">
    <property type="term" value="F:zinc ion binding"/>
    <property type="evidence" value="ECO:0007669"/>
    <property type="project" value="UniProtKB-KW"/>
</dbReference>
<dbReference type="GO" id="GO:0003677">
    <property type="term" value="F:DNA binding"/>
    <property type="evidence" value="ECO:0007669"/>
    <property type="project" value="UniProtKB-UniRule"/>
</dbReference>
<dbReference type="SUPFAM" id="SSF57850">
    <property type="entry name" value="RING/U-box"/>
    <property type="match status" value="1"/>
</dbReference>
<evidence type="ECO:0000256" key="7">
    <source>
        <dbReference type="PROSITE-ProRule" id="PRU00723"/>
    </source>
</evidence>
<dbReference type="InterPro" id="IPR039971">
    <property type="entry name" value="CWC24-like"/>
</dbReference>
<evidence type="ECO:0000256" key="1">
    <source>
        <dbReference type="ARBA" id="ARBA00003777"/>
    </source>
</evidence>
<keyword evidence="8" id="KW-0238">DNA-binding</keyword>
<evidence type="ECO:0000256" key="3">
    <source>
        <dbReference type="ARBA" id="ARBA00011524"/>
    </source>
</evidence>
<feature type="compositionally biased region" description="Acidic residues" evidence="9">
    <location>
        <begin position="351"/>
        <end position="365"/>
    </location>
</feature>
<evidence type="ECO:0000313" key="13">
    <source>
        <dbReference type="Proteomes" id="UP001305647"/>
    </source>
</evidence>
<dbReference type="Gene3D" id="3.30.40.10">
    <property type="entry name" value="Zinc/RING finger domain, C3HC4 (zinc finger)"/>
    <property type="match status" value="1"/>
</dbReference>
<evidence type="ECO:0000256" key="4">
    <source>
        <dbReference type="ARBA" id="ARBA00022723"/>
    </source>
</evidence>
<dbReference type="SMART" id="SM00356">
    <property type="entry name" value="ZnF_C3H1"/>
    <property type="match status" value="1"/>
</dbReference>
<dbReference type="PROSITE" id="PS50103">
    <property type="entry name" value="ZF_C3H1"/>
    <property type="match status" value="1"/>
</dbReference>
<feature type="domain" description="RING-type" evidence="10">
    <location>
        <begin position="280"/>
        <end position="317"/>
    </location>
</feature>
<dbReference type="PROSITE" id="PS50089">
    <property type="entry name" value="ZF_RING_2"/>
    <property type="match status" value="1"/>
</dbReference>
<dbReference type="CDD" id="cd16539">
    <property type="entry name" value="RING-HC_RNF113A_B"/>
    <property type="match status" value="1"/>
</dbReference>
<organism evidence="12 13">
    <name type="scientific">Parathielavia hyrcaniae</name>
    <dbReference type="NCBI Taxonomy" id="113614"/>
    <lineage>
        <taxon>Eukaryota</taxon>
        <taxon>Fungi</taxon>
        <taxon>Dikarya</taxon>
        <taxon>Ascomycota</taxon>
        <taxon>Pezizomycotina</taxon>
        <taxon>Sordariomycetes</taxon>
        <taxon>Sordariomycetidae</taxon>
        <taxon>Sordariales</taxon>
        <taxon>Chaetomiaceae</taxon>
        <taxon>Parathielavia</taxon>
    </lineage>
</organism>
<gene>
    <name evidence="12" type="ORF">N658DRAFT_494790</name>
</gene>
<keyword evidence="4 7" id="KW-0479">Metal-binding</keyword>
<keyword evidence="8" id="KW-0508">mRNA splicing</keyword>
<feature type="compositionally biased region" description="Basic and acidic residues" evidence="9">
    <location>
        <begin position="91"/>
        <end position="106"/>
    </location>
</feature>
<dbReference type="Gene3D" id="4.10.1000.10">
    <property type="entry name" value="Zinc finger, CCCH-type"/>
    <property type="match status" value="1"/>
</dbReference>
<evidence type="ECO:0000256" key="5">
    <source>
        <dbReference type="ARBA" id="ARBA00022771"/>
    </source>
</evidence>
<feature type="region of interest" description="Disordered" evidence="9">
    <location>
        <begin position="341"/>
        <end position="365"/>
    </location>
</feature>
<dbReference type="InterPro" id="IPR036855">
    <property type="entry name" value="Znf_CCCH_sf"/>
</dbReference>
<feature type="region of interest" description="Disordered" evidence="9">
    <location>
        <begin position="1"/>
        <end position="20"/>
    </location>
</feature>
<comment type="caution">
    <text evidence="12">The sequence shown here is derived from an EMBL/GenBank/DDBJ whole genome shotgun (WGS) entry which is preliminary data.</text>
</comment>
<dbReference type="SMART" id="SM00184">
    <property type="entry name" value="RING"/>
    <property type="match status" value="1"/>
</dbReference>
<dbReference type="FunFam" id="3.30.40.10:FF:000045">
    <property type="entry name" value="RING finger protein 113A"/>
    <property type="match status" value="1"/>
</dbReference>
<evidence type="ECO:0000259" key="10">
    <source>
        <dbReference type="PROSITE" id="PS50089"/>
    </source>
</evidence>
<evidence type="ECO:0000256" key="9">
    <source>
        <dbReference type="SAM" id="MobiDB-lite"/>
    </source>
</evidence>
<evidence type="ECO:0000259" key="11">
    <source>
        <dbReference type="PROSITE" id="PS50103"/>
    </source>
</evidence>
<comment type="subunit">
    <text evidence="3 8">Associated with the spliceosome.</text>
</comment>
<evidence type="ECO:0000256" key="8">
    <source>
        <dbReference type="RuleBase" id="RU367110"/>
    </source>
</evidence>
<dbReference type="InterPro" id="IPR013083">
    <property type="entry name" value="Znf_RING/FYVE/PHD"/>
</dbReference>
<evidence type="ECO:0000256" key="2">
    <source>
        <dbReference type="ARBA" id="ARBA00009161"/>
    </source>
</evidence>
<accession>A0AAN6Q3B5</accession>
<keyword evidence="8" id="KW-0747">Spliceosome</keyword>
<dbReference type="GO" id="GO:0006397">
    <property type="term" value="P:mRNA processing"/>
    <property type="evidence" value="ECO:0007669"/>
    <property type="project" value="UniProtKB-KW"/>
</dbReference>
<feature type="region of interest" description="Disordered" evidence="9">
    <location>
        <begin position="26"/>
        <end position="157"/>
    </location>
</feature>
<dbReference type="SUPFAM" id="SSF90229">
    <property type="entry name" value="CCCH zinc finger"/>
    <property type="match status" value="1"/>
</dbReference>
<dbReference type="PANTHER" id="PTHR12930:SF0">
    <property type="entry name" value="RING FINGER PROTEIN 113B"/>
    <property type="match status" value="1"/>
</dbReference>
<dbReference type="Pfam" id="PF00642">
    <property type="entry name" value="zf-CCCH"/>
    <property type="match status" value="1"/>
</dbReference>
<evidence type="ECO:0000313" key="12">
    <source>
        <dbReference type="EMBL" id="KAK4102753.1"/>
    </source>
</evidence>
<keyword evidence="13" id="KW-1185">Reference proteome</keyword>
<sequence>MADTDTSGNAPAAPIAPVAIFKKRGAKGKANLRKRPATPPPASDSDDSDFSSSGDEAGQKFKRRKKNTGAVAASSKDATAKTDALAATVFEADRNTSLDSGKREATRQSNWYDEDPNGGALSARHLLGSTRAMPTNTTTTTTKKTDPPPPDGTYRGLANQTSYIQRNPDAPQRSVGPIKAPTNIRTITITDMAPDVCKDYKQTGFCGFGDSCKFLHAREDYAHGWQLDREWENVTKGKKVLGGTVVASAERKQAGNSGGGGEREEDEEEAAMLENIPFVCIICREGYKSPVVTRCGHYFCEACALKRYRKDPSCAACGSGTNGVFNAAKKLRKLLDKKRERAVKKRQEAIEAGEEVSDEEEGEGS</sequence>
<dbReference type="Pfam" id="PF13923">
    <property type="entry name" value="zf-C3HC4_2"/>
    <property type="match status" value="1"/>
</dbReference>
<keyword evidence="5 7" id="KW-0863">Zinc-finger</keyword>
<dbReference type="InterPro" id="IPR017907">
    <property type="entry name" value="Znf_RING_CS"/>
</dbReference>
<feature type="domain" description="C3H1-type" evidence="11">
    <location>
        <begin position="191"/>
        <end position="219"/>
    </location>
</feature>
<name>A0AAN6Q3B5_9PEZI</name>
<keyword evidence="8" id="KW-0507">mRNA processing</keyword>
<dbReference type="EMBL" id="MU863630">
    <property type="protein sequence ID" value="KAK4102753.1"/>
    <property type="molecule type" value="Genomic_DNA"/>
</dbReference>
<reference evidence="12" key="2">
    <citation type="submission" date="2023-05" db="EMBL/GenBank/DDBJ databases">
        <authorList>
            <consortium name="Lawrence Berkeley National Laboratory"/>
            <person name="Steindorff A."/>
            <person name="Hensen N."/>
            <person name="Bonometti L."/>
            <person name="Westerberg I."/>
            <person name="Brannstrom I.O."/>
            <person name="Guillou S."/>
            <person name="Cros-Aarteil S."/>
            <person name="Calhoun S."/>
            <person name="Haridas S."/>
            <person name="Kuo A."/>
            <person name="Mondo S."/>
            <person name="Pangilinan J."/>
            <person name="Riley R."/>
            <person name="Labutti K."/>
            <person name="Andreopoulos B."/>
            <person name="Lipzen A."/>
            <person name="Chen C."/>
            <person name="Yanf M."/>
            <person name="Daum C."/>
            <person name="Ng V."/>
            <person name="Clum A."/>
            <person name="Ohm R."/>
            <person name="Martin F."/>
            <person name="Silar P."/>
            <person name="Natvig D."/>
            <person name="Lalanne C."/>
            <person name="Gautier V."/>
            <person name="Ament-Velasquez S.L."/>
            <person name="Kruys A."/>
            <person name="Hutchinson M.I."/>
            <person name="Powell A.J."/>
            <person name="Barry K."/>
            <person name="Miller A.N."/>
            <person name="Grigoriev I.V."/>
            <person name="Debuchy R."/>
            <person name="Gladieux P."/>
            <person name="Thoren M.H."/>
            <person name="Johannesson H."/>
        </authorList>
    </citation>
    <scope>NUCLEOTIDE SEQUENCE</scope>
    <source>
        <strain evidence="12">CBS 757.83</strain>
    </source>
</reference>
<dbReference type="PROSITE" id="PS00518">
    <property type="entry name" value="ZF_RING_1"/>
    <property type="match status" value="1"/>
</dbReference>
<comment type="similarity">
    <text evidence="2 8">Belongs to the CWC24 family.</text>
</comment>
<feature type="region of interest" description="Disordered" evidence="9">
    <location>
        <begin position="249"/>
        <end position="268"/>
    </location>
</feature>
<dbReference type="AlphaFoldDB" id="A0AAN6Q3B5"/>
<dbReference type="Proteomes" id="UP001305647">
    <property type="component" value="Unassembled WGS sequence"/>
</dbReference>
<feature type="zinc finger region" description="C3H1-type" evidence="7">
    <location>
        <begin position="191"/>
        <end position="219"/>
    </location>
</feature>
<dbReference type="InterPro" id="IPR001841">
    <property type="entry name" value="Znf_RING"/>
</dbReference>
<comment type="subcellular location">
    <subcellularLocation>
        <location evidence="8">Nucleus</location>
    </subcellularLocation>
</comment>
<reference evidence="12" key="1">
    <citation type="journal article" date="2023" name="Mol. Phylogenet. Evol.">
        <title>Genome-scale phylogeny and comparative genomics of the fungal order Sordariales.</title>
        <authorList>
            <person name="Hensen N."/>
            <person name="Bonometti L."/>
            <person name="Westerberg I."/>
            <person name="Brannstrom I.O."/>
            <person name="Guillou S."/>
            <person name="Cros-Aarteil S."/>
            <person name="Calhoun S."/>
            <person name="Haridas S."/>
            <person name="Kuo A."/>
            <person name="Mondo S."/>
            <person name="Pangilinan J."/>
            <person name="Riley R."/>
            <person name="LaButti K."/>
            <person name="Andreopoulos B."/>
            <person name="Lipzen A."/>
            <person name="Chen C."/>
            <person name="Yan M."/>
            <person name="Daum C."/>
            <person name="Ng V."/>
            <person name="Clum A."/>
            <person name="Steindorff A."/>
            <person name="Ohm R.A."/>
            <person name="Martin F."/>
            <person name="Silar P."/>
            <person name="Natvig D.O."/>
            <person name="Lalanne C."/>
            <person name="Gautier V."/>
            <person name="Ament-Velasquez S.L."/>
            <person name="Kruys A."/>
            <person name="Hutchinson M.I."/>
            <person name="Powell A.J."/>
            <person name="Barry K."/>
            <person name="Miller A.N."/>
            <person name="Grigoriev I.V."/>
            <person name="Debuchy R."/>
            <person name="Gladieux P."/>
            <person name="Hiltunen Thoren M."/>
            <person name="Johannesson H."/>
        </authorList>
    </citation>
    <scope>NUCLEOTIDE SEQUENCE</scope>
    <source>
        <strain evidence="12">CBS 757.83</strain>
    </source>
</reference>
<proteinExistence type="inferred from homology"/>
<protein>
    <recommendedName>
        <fullName evidence="8">Pre-mRNA-splicing factor CWC24</fullName>
    </recommendedName>
</protein>
<dbReference type="InterPro" id="IPR000571">
    <property type="entry name" value="Znf_CCCH"/>
</dbReference>
<keyword evidence="8" id="KW-0539">Nucleus</keyword>
<feature type="compositionally biased region" description="Basic residues" evidence="9">
    <location>
        <begin position="26"/>
        <end position="36"/>
    </location>
</feature>
<comment type="function">
    <text evidence="1 8">Involved in pre-mRNA splicing.</text>
</comment>
<evidence type="ECO:0000256" key="6">
    <source>
        <dbReference type="ARBA" id="ARBA00022833"/>
    </source>
</evidence>